<evidence type="ECO:0000256" key="1">
    <source>
        <dbReference type="ARBA" id="ARBA00001947"/>
    </source>
</evidence>
<proteinExistence type="predicted"/>
<dbReference type="Gene3D" id="3.30.2010.10">
    <property type="entry name" value="Metalloproteases ('zincins'), catalytic domain"/>
    <property type="match status" value="1"/>
</dbReference>
<dbReference type="STRING" id="887898.HMPREF0551_1692"/>
<evidence type="ECO:0000256" key="6">
    <source>
        <dbReference type="ARBA" id="ARBA00023049"/>
    </source>
</evidence>
<accession>E7RYC8</accession>
<evidence type="ECO:0000259" key="7">
    <source>
        <dbReference type="Pfam" id="PF01435"/>
    </source>
</evidence>
<evidence type="ECO:0000313" key="8">
    <source>
        <dbReference type="EMBL" id="EFV94589.1"/>
    </source>
</evidence>
<dbReference type="eggNOG" id="COG4783">
    <property type="taxonomic scope" value="Bacteria"/>
</dbReference>
<sequence length="537" mass="58481">MRHHEPEQTGRLGAGNGAAEGWVHAARPAGPAALPARPAGPVTRAFRRLGRAGLLGLALTMAMPASLHAQIERLPDLGSADSDELSNPAERRLGESVMRQLRSDGTVYDDAEMNDFINRFGSRLTGTEPARGQPFLFFIVRDDSINAFALPGGFIGVHTGLLAVAGSESELASVLGHEMGHVTQHHIARMLKNQKQASMLAMAGMVLGALAIRNNPDAGMGAITLGESMATRSLLSFSRDAEREADRIGLQVMREAGFDVNGAPVFFGRLQQQNRFNEGGDTTAYLRTHPVTAERINDLKLRIQQLAATARPPADSVDFQLMRARARAVSADSVDKQTEVRRHFEAQLKTEEGKKDPSAWFGLANVAYMRHDALATEQALTQTEKLLDKPHPYVVRLRIANLLAAGKVADAEQASAAAAKDFPGARALVRQRAEVLNAAKKWDESIALLRNETRLYKSDAELWRMLGEAYLAKGEKGMSHLAAAEGYLALGYNQPAIEQLRLARNAGDLDFYNGSIADAKLREAEAAWMQEQGEERR</sequence>
<protein>
    <submittedName>
        <fullName evidence="8">Peptidase, M48 family</fullName>
        <ecNumber evidence="8">3.4.24.-</ecNumber>
    </submittedName>
</protein>
<dbReference type="AlphaFoldDB" id="E7RYC8"/>
<evidence type="ECO:0000256" key="2">
    <source>
        <dbReference type="ARBA" id="ARBA00022670"/>
    </source>
</evidence>
<evidence type="ECO:0000256" key="5">
    <source>
        <dbReference type="ARBA" id="ARBA00022833"/>
    </source>
</evidence>
<dbReference type="Pfam" id="PF01435">
    <property type="entry name" value="Peptidase_M48"/>
    <property type="match status" value="1"/>
</dbReference>
<dbReference type="GO" id="GO:0016020">
    <property type="term" value="C:membrane"/>
    <property type="evidence" value="ECO:0007669"/>
    <property type="project" value="TreeGrafter"/>
</dbReference>
<dbReference type="InterPro" id="IPR001915">
    <property type="entry name" value="Peptidase_M48"/>
</dbReference>
<keyword evidence="3" id="KW-0479">Metal-binding</keyword>
<evidence type="ECO:0000256" key="3">
    <source>
        <dbReference type="ARBA" id="ARBA00022723"/>
    </source>
</evidence>
<dbReference type="EC" id="3.4.24.-" evidence="8"/>
<dbReference type="SUPFAM" id="SSF48452">
    <property type="entry name" value="TPR-like"/>
    <property type="match status" value="1"/>
</dbReference>
<keyword evidence="4 8" id="KW-0378">Hydrolase</keyword>
<dbReference type="GO" id="GO:0046872">
    <property type="term" value="F:metal ion binding"/>
    <property type="evidence" value="ECO:0007669"/>
    <property type="project" value="UniProtKB-KW"/>
</dbReference>
<evidence type="ECO:0000313" key="9">
    <source>
        <dbReference type="Proteomes" id="UP000011021"/>
    </source>
</evidence>
<keyword evidence="5" id="KW-0862">Zinc</keyword>
<comment type="caution">
    <text evidence="8">The sequence shown here is derived from an EMBL/GenBank/DDBJ whole genome shotgun (WGS) entry which is preliminary data.</text>
</comment>
<comment type="cofactor">
    <cofactor evidence="1">
        <name>Zn(2+)</name>
        <dbReference type="ChEBI" id="CHEBI:29105"/>
    </cofactor>
</comment>
<dbReference type="HOGENOM" id="CLU_030556_1_0_4"/>
<organism evidence="8 9">
    <name type="scientific">Lautropia mirabilis ATCC 51599</name>
    <dbReference type="NCBI Taxonomy" id="887898"/>
    <lineage>
        <taxon>Bacteria</taxon>
        <taxon>Pseudomonadati</taxon>
        <taxon>Pseudomonadota</taxon>
        <taxon>Betaproteobacteria</taxon>
        <taxon>Burkholderiales</taxon>
        <taxon>Burkholderiaceae</taxon>
        <taxon>Lautropia</taxon>
    </lineage>
</organism>
<dbReference type="EMBL" id="AEQP01000015">
    <property type="protein sequence ID" value="EFV94589.1"/>
    <property type="molecule type" value="Genomic_DNA"/>
</dbReference>
<dbReference type="CDD" id="cd07333">
    <property type="entry name" value="M48C_bepA_like"/>
    <property type="match status" value="1"/>
</dbReference>
<name>E7RYC8_9BURK</name>
<dbReference type="PANTHER" id="PTHR22726:SF1">
    <property type="entry name" value="METALLOENDOPEPTIDASE OMA1, MITOCHONDRIAL"/>
    <property type="match status" value="1"/>
</dbReference>
<dbReference type="GO" id="GO:0051603">
    <property type="term" value="P:proteolysis involved in protein catabolic process"/>
    <property type="evidence" value="ECO:0007669"/>
    <property type="project" value="TreeGrafter"/>
</dbReference>
<dbReference type="Proteomes" id="UP000011021">
    <property type="component" value="Unassembled WGS sequence"/>
</dbReference>
<gene>
    <name evidence="8" type="ORF">HMPREF0551_1692</name>
</gene>
<keyword evidence="6" id="KW-0482">Metalloprotease</keyword>
<dbReference type="GO" id="GO:0004222">
    <property type="term" value="F:metalloendopeptidase activity"/>
    <property type="evidence" value="ECO:0007669"/>
    <property type="project" value="InterPro"/>
</dbReference>
<reference evidence="8 9" key="1">
    <citation type="submission" date="2010-12" db="EMBL/GenBank/DDBJ databases">
        <authorList>
            <person name="Muzny D."/>
            <person name="Qin X."/>
            <person name="Deng J."/>
            <person name="Jiang H."/>
            <person name="Liu Y."/>
            <person name="Qu J."/>
            <person name="Song X.-Z."/>
            <person name="Zhang L."/>
            <person name="Thornton R."/>
            <person name="Coyle M."/>
            <person name="Francisco L."/>
            <person name="Jackson L."/>
            <person name="Javaid M."/>
            <person name="Korchina V."/>
            <person name="Kovar C."/>
            <person name="Mata R."/>
            <person name="Mathew T."/>
            <person name="Ngo R."/>
            <person name="Nguyen L."/>
            <person name="Nguyen N."/>
            <person name="Okwuonu G."/>
            <person name="Ongeri F."/>
            <person name="Pham C."/>
            <person name="Simmons D."/>
            <person name="Wilczek-Boney K."/>
            <person name="Hale W."/>
            <person name="Jakkamsetti A."/>
            <person name="Pham P."/>
            <person name="Ruth R."/>
            <person name="San Lucas F."/>
            <person name="Warren J."/>
            <person name="Zhang J."/>
            <person name="Zhao Z."/>
            <person name="Zhou C."/>
            <person name="Zhu D."/>
            <person name="Lee S."/>
            <person name="Bess C."/>
            <person name="Blankenburg K."/>
            <person name="Forbes L."/>
            <person name="Fu Q."/>
            <person name="Gubbala S."/>
            <person name="Hirani K."/>
            <person name="Jayaseelan J.C."/>
            <person name="Lara F."/>
            <person name="Munidasa M."/>
            <person name="Palculict T."/>
            <person name="Patil S."/>
            <person name="Pu L.-L."/>
            <person name="Saada N."/>
            <person name="Tang L."/>
            <person name="Weissenberger G."/>
            <person name="Zhu Y."/>
            <person name="Hemphill L."/>
            <person name="Shang Y."/>
            <person name="Youmans B."/>
            <person name="Ayvaz T."/>
            <person name="Ross M."/>
            <person name="Santibanez J."/>
            <person name="Aqrawi P."/>
            <person name="Gross S."/>
            <person name="Joshi V."/>
            <person name="Fowler G."/>
            <person name="Nazareth L."/>
            <person name="Reid J."/>
            <person name="Worley K."/>
            <person name="Petrosino J."/>
            <person name="Highlander S."/>
            <person name="Gibbs R."/>
        </authorList>
    </citation>
    <scope>NUCLEOTIDE SEQUENCE [LARGE SCALE GENOMIC DNA]</scope>
    <source>
        <strain evidence="8 9">ATCC 51599</strain>
    </source>
</reference>
<dbReference type="PANTHER" id="PTHR22726">
    <property type="entry name" value="METALLOENDOPEPTIDASE OMA1"/>
    <property type="match status" value="1"/>
</dbReference>
<dbReference type="Gene3D" id="1.25.40.10">
    <property type="entry name" value="Tetratricopeptide repeat domain"/>
    <property type="match status" value="1"/>
</dbReference>
<feature type="domain" description="Peptidase M48" evidence="7">
    <location>
        <begin position="134"/>
        <end position="300"/>
    </location>
</feature>
<keyword evidence="2" id="KW-0645">Protease</keyword>
<keyword evidence="9" id="KW-1185">Reference proteome</keyword>
<dbReference type="InterPro" id="IPR051156">
    <property type="entry name" value="Mito/Outer_Membr_Metalloprot"/>
</dbReference>
<dbReference type="InterPro" id="IPR011990">
    <property type="entry name" value="TPR-like_helical_dom_sf"/>
</dbReference>
<evidence type="ECO:0000256" key="4">
    <source>
        <dbReference type="ARBA" id="ARBA00022801"/>
    </source>
</evidence>